<dbReference type="SUPFAM" id="SSF75138">
    <property type="entry name" value="HprK N-terminal domain-like"/>
    <property type="match status" value="1"/>
</dbReference>
<dbReference type="Proteomes" id="UP000052015">
    <property type="component" value="Unassembled WGS sequence"/>
</dbReference>
<accession>A0A0R3K6N7</accession>
<dbReference type="AlphaFoldDB" id="A0A0R3K6N7"/>
<comment type="caution">
    <text evidence="2">The sequence shown here is derived from an EMBL/GenBank/DDBJ whole genome shotgun (WGS) entry which is preliminary data.</text>
</comment>
<dbReference type="RefSeq" id="WP_057976305.1">
    <property type="nucleotide sequence ID" value="NZ_LKHP01000001.1"/>
</dbReference>
<evidence type="ECO:0000313" key="2">
    <source>
        <dbReference type="EMBL" id="KRQ88095.1"/>
    </source>
</evidence>
<sequence>MKVKDIAEKLNFKVLAGNNGLGREVTGVYICDLLSWVMSHGKNGNAWITVQVHPNVVAVATLLEFSCIIIPENIEVEEITLQKAENENIPVMQTSLNSFEIGIELNKLGI</sequence>
<name>A0A0R3K6N7_CALMK</name>
<feature type="domain" description="DRTGG" evidence="1">
    <location>
        <begin position="5"/>
        <end position="106"/>
    </location>
</feature>
<keyword evidence="3" id="KW-1185">Reference proteome</keyword>
<dbReference type="Pfam" id="PF07085">
    <property type="entry name" value="DRTGG"/>
    <property type="match status" value="1"/>
</dbReference>
<dbReference type="EMBL" id="LKHP01000001">
    <property type="protein sequence ID" value="KRQ88095.1"/>
    <property type="molecule type" value="Genomic_DNA"/>
</dbReference>
<dbReference type="InterPro" id="IPR028979">
    <property type="entry name" value="Ser_kin/Pase_Hpr-like_N_sf"/>
</dbReference>
<gene>
    <name evidence="2" type="ORF">ABG79_00262</name>
</gene>
<dbReference type="Gene3D" id="3.40.1390.20">
    <property type="entry name" value="HprK N-terminal domain-like"/>
    <property type="match status" value="1"/>
</dbReference>
<dbReference type="InterPro" id="IPR010766">
    <property type="entry name" value="DRTGG"/>
</dbReference>
<dbReference type="STRING" id="908809.ABG79_00262"/>
<dbReference type="PATRIC" id="fig|908809.3.peg.263"/>
<proteinExistence type="predicted"/>
<reference evidence="2 3" key="1">
    <citation type="submission" date="2015-09" db="EMBL/GenBank/DDBJ databases">
        <title>Draft genome sequence of a Caloramator mitchellensis, a moderate thermophile from the Great Artesian Basin of Australia.</title>
        <authorList>
            <person name="Patel B.K."/>
        </authorList>
    </citation>
    <scope>NUCLEOTIDE SEQUENCE [LARGE SCALE GENOMIC DNA]</scope>
    <source>
        <strain evidence="2 3">VF08</strain>
    </source>
</reference>
<evidence type="ECO:0000259" key="1">
    <source>
        <dbReference type="Pfam" id="PF07085"/>
    </source>
</evidence>
<organism evidence="2 3">
    <name type="scientific">Caloramator mitchellensis</name>
    <dbReference type="NCBI Taxonomy" id="908809"/>
    <lineage>
        <taxon>Bacteria</taxon>
        <taxon>Bacillati</taxon>
        <taxon>Bacillota</taxon>
        <taxon>Clostridia</taxon>
        <taxon>Eubacteriales</taxon>
        <taxon>Clostridiaceae</taxon>
        <taxon>Caloramator</taxon>
    </lineage>
</organism>
<evidence type="ECO:0000313" key="3">
    <source>
        <dbReference type="Proteomes" id="UP000052015"/>
    </source>
</evidence>
<protein>
    <submittedName>
        <fullName evidence="2">DRTGG domain protein</fullName>
    </submittedName>
</protein>